<gene>
    <name evidence="1" type="ORF">NCTC13465_01714</name>
</gene>
<dbReference type="AlphaFoldDB" id="A0A2X3F2Z8"/>
<dbReference type="Proteomes" id="UP000251721">
    <property type="component" value="Unassembled WGS sequence"/>
</dbReference>
<reference evidence="1 2" key="1">
    <citation type="submission" date="2018-06" db="EMBL/GenBank/DDBJ databases">
        <authorList>
            <consortium name="Pathogen Informatics"/>
            <person name="Doyle S."/>
        </authorList>
    </citation>
    <scope>NUCLEOTIDE SEQUENCE [LARGE SCALE GENOMIC DNA]</scope>
    <source>
        <strain evidence="1 2">NCTC13465</strain>
    </source>
</reference>
<sequence>MNNCWRCPPPLQTLHAIRWFWSGGRALSDYRLRTGGAGAGVRCLLNSRRARARPLQQQQLPTESMGPTLKPCFAIRAFASGSCRSFCTSRAQVGVWSFTIRFVQLRAARHQRALRDLLAAGFSGDLRRGKNRGHLVDDRLNPAMLLGTFCPGRHRPVTDCRFPAVQCWRSMRSFWSASVWRHAGRRTLVW</sequence>
<name>A0A2X3F2Z8_KLEPN</name>
<evidence type="ECO:0000313" key="1">
    <source>
        <dbReference type="EMBL" id="SQC43233.1"/>
    </source>
</evidence>
<organism evidence="1 2">
    <name type="scientific">Klebsiella pneumoniae</name>
    <dbReference type="NCBI Taxonomy" id="573"/>
    <lineage>
        <taxon>Bacteria</taxon>
        <taxon>Pseudomonadati</taxon>
        <taxon>Pseudomonadota</taxon>
        <taxon>Gammaproteobacteria</taxon>
        <taxon>Enterobacterales</taxon>
        <taxon>Enterobacteriaceae</taxon>
        <taxon>Klebsiella/Raoultella group</taxon>
        <taxon>Klebsiella</taxon>
        <taxon>Klebsiella pneumoniae complex</taxon>
    </lineage>
</organism>
<dbReference type="EMBL" id="UAWQ01000014">
    <property type="protein sequence ID" value="SQC43233.1"/>
    <property type="molecule type" value="Genomic_DNA"/>
</dbReference>
<accession>A0A2X3F2Z8</accession>
<protein>
    <submittedName>
        <fullName evidence="1">Fucose permease</fullName>
    </submittedName>
</protein>
<proteinExistence type="predicted"/>
<evidence type="ECO:0000313" key="2">
    <source>
        <dbReference type="Proteomes" id="UP000251721"/>
    </source>
</evidence>